<evidence type="ECO:0000313" key="2">
    <source>
        <dbReference type="Proteomes" id="UP001382455"/>
    </source>
</evidence>
<proteinExistence type="predicted"/>
<dbReference type="RefSeq" id="WP_336434430.1">
    <property type="nucleotide sequence ID" value="NZ_JBAWKS010000001.1"/>
</dbReference>
<accession>A0ABU8ENM6</accession>
<dbReference type="SUPFAM" id="SSF55724">
    <property type="entry name" value="Mog1p/PsbP-like"/>
    <property type="match status" value="1"/>
</dbReference>
<name>A0ABU8ENM6_9GAMM</name>
<keyword evidence="2" id="KW-1185">Reference proteome</keyword>
<organism evidence="1 2">
    <name type="scientific">Pseudoalteromonas spongiae</name>
    <dbReference type="NCBI Taxonomy" id="298657"/>
    <lineage>
        <taxon>Bacteria</taxon>
        <taxon>Pseudomonadati</taxon>
        <taxon>Pseudomonadota</taxon>
        <taxon>Gammaproteobacteria</taxon>
        <taxon>Alteromonadales</taxon>
        <taxon>Pseudoalteromonadaceae</taxon>
        <taxon>Pseudoalteromonas</taxon>
    </lineage>
</organism>
<dbReference type="EMBL" id="JBAWKS010000001">
    <property type="protein sequence ID" value="MEI4548482.1"/>
    <property type="molecule type" value="Genomic_DNA"/>
</dbReference>
<comment type="caution">
    <text evidence="1">The sequence shown here is derived from an EMBL/GenBank/DDBJ whole genome shotgun (WGS) entry which is preliminary data.</text>
</comment>
<gene>
    <name evidence="1" type="ORF">WAE96_02010</name>
</gene>
<dbReference type="InterPro" id="IPR016123">
    <property type="entry name" value="Mog1/PsbP_a/b/a-sand"/>
</dbReference>
<dbReference type="Gene3D" id="3.40.1000.10">
    <property type="entry name" value="Mog1/PsbP, alpha/beta/alpha sandwich"/>
    <property type="match status" value="1"/>
</dbReference>
<evidence type="ECO:0000313" key="1">
    <source>
        <dbReference type="EMBL" id="MEI4548482.1"/>
    </source>
</evidence>
<reference evidence="1 2" key="1">
    <citation type="submission" date="2023-12" db="EMBL/GenBank/DDBJ databases">
        <title>Friends and Foes: Symbiotic and Algicidal bacterial influence on Karenia brevis blooms.</title>
        <authorList>
            <person name="Fei C."/>
            <person name="Mohamed A.R."/>
            <person name="Booker A."/>
            <person name="Arshad M."/>
            <person name="Klass S."/>
            <person name="Ahn S."/>
            <person name="Gilbert P.M."/>
            <person name="Heil C.A."/>
            <person name="Martinez J.M."/>
            <person name="Amin S.A."/>
        </authorList>
    </citation>
    <scope>NUCLEOTIDE SEQUENCE [LARGE SCALE GENOMIC DNA]</scope>
    <source>
        <strain evidence="1 2">CE15</strain>
    </source>
</reference>
<dbReference type="Proteomes" id="UP001382455">
    <property type="component" value="Unassembled WGS sequence"/>
</dbReference>
<protein>
    <submittedName>
        <fullName evidence="1">DcrB-related protein</fullName>
    </submittedName>
</protein>
<sequence>MRPLITLAIAAFITVLSGCTSTSDQQYKASSPQTFVVSQGLEVQLTAPLGFKLTKEHYGFVQEETFSRIKIQEVEIPYTIYVATLTKESLLREQLQLAKTEQVEIKGAKCLLLTLRRLIAGTYYEELWLISGDKLSSLKIKASYPEGSSLNHKQAIKQSLLSMSVNTENSLRVYTGLPFMVKPTSDLKLTQRSLNSVVFLPLNINNASIVISHGRLSQDIESTESLSEHLLKQSKSFSDVEVKHHKPIKLDNIPAIVSEASAVKNGKQVWISQITSSQNGKFLLIQGLSKTSDKQLLNKKFEEVIHNFKFK</sequence>
<dbReference type="PROSITE" id="PS51257">
    <property type="entry name" value="PROKAR_LIPOPROTEIN"/>
    <property type="match status" value="1"/>
</dbReference>